<reference evidence="1 2" key="1">
    <citation type="submission" date="2015-11" db="EMBL/GenBank/DDBJ databases">
        <title>A Two-component Flavoprotein Monooxygenase System MeaXY Responsible for para-Hydroxylation of 2-Methyl-6-ethylaniline and 2,6-Diethylaniline in Sphingobium baderi DE-13.</title>
        <authorList>
            <person name="Cheng M."/>
            <person name="Meng Q."/>
            <person name="Yang Y."/>
            <person name="Chu C."/>
            <person name="Yan X."/>
            <person name="He J."/>
            <person name="Li S."/>
        </authorList>
    </citation>
    <scope>NUCLEOTIDE SEQUENCE [LARGE SCALE GENOMIC DNA]</scope>
    <source>
        <strain evidence="1 2">DE-13</strain>
    </source>
</reference>
<dbReference type="Proteomes" id="UP000056968">
    <property type="component" value="Chromosome"/>
</dbReference>
<proteinExistence type="predicted"/>
<name>A0A0S3EXE8_9SPHN</name>
<dbReference type="OrthoDB" id="8254464at2"/>
<dbReference type="AlphaFoldDB" id="A0A0S3EXE8"/>
<keyword evidence="2" id="KW-1185">Reference proteome</keyword>
<dbReference type="STRING" id="1332080.ATN00_06910"/>
<accession>A0A0S3EXE8</accession>
<evidence type="ECO:0000313" key="2">
    <source>
        <dbReference type="Proteomes" id="UP000056968"/>
    </source>
</evidence>
<evidence type="ECO:0008006" key="3">
    <source>
        <dbReference type="Google" id="ProtNLM"/>
    </source>
</evidence>
<organism evidence="1 2">
    <name type="scientific">Sphingobium baderi</name>
    <dbReference type="NCBI Taxonomy" id="1332080"/>
    <lineage>
        <taxon>Bacteria</taxon>
        <taxon>Pseudomonadati</taxon>
        <taxon>Pseudomonadota</taxon>
        <taxon>Alphaproteobacteria</taxon>
        <taxon>Sphingomonadales</taxon>
        <taxon>Sphingomonadaceae</taxon>
        <taxon>Sphingobium</taxon>
    </lineage>
</organism>
<sequence length="112" mass="11806">MATVAPPAPTAPAFPKADVIKALVDELLEVARIEAQLRGIALPKDQGAAMKAPIALDSLSVVDTLCAIETVIGIELRDNIVQTGGYASVEEALGHLVPRIEKVWVKKKGSKP</sequence>
<evidence type="ECO:0000313" key="1">
    <source>
        <dbReference type="EMBL" id="ALR20075.1"/>
    </source>
</evidence>
<dbReference type="EMBL" id="CP013264">
    <property type="protein sequence ID" value="ALR20075.1"/>
    <property type="molecule type" value="Genomic_DNA"/>
</dbReference>
<gene>
    <name evidence="1" type="ORF">ATN00_06910</name>
</gene>
<dbReference type="RefSeq" id="WP_021226034.1">
    <property type="nucleotide sequence ID" value="NZ_CP013264.1"/>
</dbReference>
<protein>
    <recommendedName>
        <fullName evidence="3">Carrier domain-containing protein</fullName>
    </recommendedName>
</protein>
<dbReference type="KEGG" id="sbd:ATN00_06910"/>